<evidence type="ECO:0000313" key="3">
    <source>
        <dbReference type="Proteomes" id="UP000000267"/>
    </source>
</evidence>
<dbReference type="Pfam" id="PF08641">
    <property type="entry name" value="Mis14"/>
    <property type="match status" value="1"/>
</dbReference>
<dbReference type="InParanoid" id="A7TK32"/>
<name>A7TK32_VANPO</name>
<organism evidence="3">
    <name type="scientific">Vanderwaltozyma polyspora (strain ATCC 22028 / DSM 70294 / BCRC 21397 / CBS 2163 / NBRC 10782 / NRRL Y-8283 / UCD 57-17)</name>
    <name type="common">Kluyveromyces polysporus</name>
    <dbReference type="NCBI Taxonomy" id="436907"/>
    <lineage>
        <taxon>Eukaryota</taxon>
        <taxon>Fungi</taxon>
        <taxon>Dikarya</taxon>
        <taxon>Ascomycota</taxon>
        <taxon>Saccharomycotina</taxon>
        <taxon>Saccharomycetes</taxon>
        <taxon>Saccharomycetales</taxon>
        <taxon>Saccharomycetaceae</taxon>
        <taxon>Vanderwaltozyma</taxon>
    </lineage>
</organism>
<dbReference type="GO" id="GO:0000070">
    <property type="term" value="P:mitotic sister chromatid segregation"/>
    <property type="evidence" value="ECO:0007669"/>
    <property type="project" value="InterPro"/>
</dbReference>
<dbReference type="KEGG" id="vpo:Kpol_1060p34"/>
<dbReference type="OrthoDB" id="2135762at2759"/>
<dbReference type="GeneID" id="5545595"/>
<dbReference type="EMBL" id="DS480405">
    <property type="protein sequence ID" value="EDO17378.1"/>
    <property type="molecule type" value="Genomic_DNA"/>
</dbReference>
<dbReference type="HOGENOM" id="CLU_100671_0_0_1"/>
<sequence>MSRRMDMTAAQVRSVYEQLHISLDERVAREFGIGDTDSSEQQQHRYETGGKDDELLKSVKFEIERYLHNVIEMSGNSIRIDRGRGTAAATASATGRASSTTTTAAVVASELATSNGYIEEFDTTLNETVREKYQEWEDLTVKLSQLRAQAPQEINNQFTNNKMGLYKQIDTALEQTQKQKQPPQSDPKTVGNGDGTAGVTDECENGNESEAESEMVIPTKSDYHEILTNVAHTAQQLPSHRQQLDSLRGLVAFLDTASTTRHQDHHRS</sequence>
<dbReference type="STRING" id="436907.A7TK32"/>
<dbReference type="AlphaFoldDB" id="A7TK32"/>
<feature type="compositionally biased region" description="Low complexity" evidence="1">
    <location>
        <begin position="175"/>
        <end position="188"/>
    </location>
</feature>
<dbReference type="GO" id="GO:0000776">
    <property type="term" value="C:kinetochore"/>
    <property type="evidence" value="ECO:0007669"/>
    <property type="project" value="InterPro"/>
</dbReference>
<proteinExistence type="predicted"/>
<reference evidence="2 3" key="1">
    <citation type="journal article" date="2007" name="Proc. Natl. Acad. Sci. U.S.A.">
        <title>Independent sorting-out of thousands of duplicated gene pairs in two yeast species descended from a whole-genome duplication.</title>
        <authorList>
            <person name="Scannell D.R."/>
            <person name="Frank A.C."/>
            <person name="Conant G.C."/>
            <person name="Byrne K.P."/>
            <person name="Woolfit M."/>
            <person name="Wolfe K.H."/>
        </authorList>
    </citation>
    <scope>NUCLEOTIDE SEQUENCE [LARGE SCALE GENOMIC DNA]</scope>
    <source>
        <strain evidence="3">ATCC 22028 / DSM 70294 / BCRC 21397 / CBS 2163 / NBRC 10782 / NRRL Y-8283 / UCD 57-17</strain>
    </source>
</reference>
<accession>A7TK32</accession>
<dbReference type="Proteomes" id="UP000000267">
    <property type="component" value="Unassembled WGS sequence"/>
</dbReference>
<dbReference type="FunCoup" id="A7TK32">
    <property type="interactions" value="123"/>
</dbReference>
<feature type="region of interest" description="Disordered" evidence="1">
    <location>
        <begin position="175"/>
        <end position="214"/>
    </location>
</feature>
<dbReference type="eggNOG" id="ENOG502SA1D">
    <property type="taxonomic scope" value="Eukaryota"/>
</dbReference>
<dbReference type="InterPro" id="IPR013950">
    <property type="entry name" value="Mis14/Nsl1"/>
</dbReference>
<dbReference type="PhylomeDB" id="A7TK32"/>
<keyword evidence="3" id="KW-1185">Reference proteome</keyword>
<evidence type="ECO:0000313" key="2">
    <source>
        <dbReference type="EMBL" id="EDO17378.1"/>
    </source>
</evidence>
<gene>
    <name evidence="2" type="ORF">Kpol_1060p34</name>
</gene>
<evidence type="ECO:0000256" key="1">
    <source>
        <dbReference type="SAM" id="MobiDB-lite"/>
    </source>
</evidence>
<protein>
    <submittedName>
        <fullName evidence="2">Uncharacterized protein</fullName>
    </submittedName>
</protein>
<feature type="compositionally biased region" description="Acidic residues" evidence="1">
    <location>
        <begin position="201"/>
        <end position="213"/>
    </location>
</feature>
<dbReference type="RefSeq" id="XP_001645236.1">
    <property type="nucleotide sequence ID" value="XM_001645186.1"/>
</dbReference>